<evidence type="ECO:0000256" key="1">
    <source>
        <dbReference type="SAM" id="Coils"/>
    </source>
</evidence>
<accession>A0A7S3FY86</accession>
<proteinExistence type="predicted"/>
<feature type="region of interest" description="Disordered" evidence="2">
    <location>
        <begin position="322"/>
        <end position="352"/>
    </location>
</feature>
<feature type="compositionally biased region" description="Acidic residues" evidence="2">
    <location>
        <begin position="341"/>
        <end position="352"/>
    </location>
</feature>
<gene>
    <name evidence="3" type="ORF">SRAS04492_LOCUS5224</name>
</gene>
<dbReference type="InterPro" id="IPR015867">
    <property type="entry name" value="N-reg_PII/ATP_PRibTrfase_C"/>
</dbReference>
<dbReference type="GO" id="GO:0010038">
    <property type="term" value="P:response to metal ion"/>
    <property type="evidence" value="ECO:0007669"/>
    <property type="project" value="InterPro"/>
</dbReference>
<organism evidence="3">
    <name type="scientific">Strombidium rassoulzadegani</name>
    <dbReference type="NCBI Taxonomy" id="1082188"/>
    <lineage>
        <taxon>Eukaryota</taxon>
        <taxon>Sar</taxon>
        <taxon>Alveolata</taxon>
        <taxon>Ciliophora</taxon>
        <taxon>Intramacronucleata</taxon>
        <taxon>Spirotrichea</taxon>
        <taxon>Oligotrichia</taxon>
        <taxon>Strombidiidae</taxon>
        <taxon>Strombidium</taxon>
    </lineage>
</organism>
<dbReference type="EMBL" id="HBIA01010152">
    <property type="protein sequence ID" value="CAE0233423.1"/>
    <property type="molecule type" value="Transcribed_RNA"/>
</dbReference>
<feature type="coiled-coil region" evidence="1">
    <location>
        <begin position="10"/>
        <end position="158"/>
    </location>
</feature>
<dbReference type="InterPro" id="IPR004323">
    <property type="entry name" value="Ion_tolerance_CutA"/>
</dbReference>
<evidence type="ECO:0000256" key="2">
    <source>
        <dbReference type="SAM" id="MobiDB-lite"/>
    </source>
</evidence>
<reference evidence="3" key="1">
    <citation type="submission" date="2021-01" db="EMBL/GenBank/DDBJ databases">
        <authorList>
            <person name="Corre E."/>
            <person name="Pelletier E."/>
            <person name="Niang G."/>
            <person name="Scheremetjew M."/>
            <person name="Finn R."/>
            <person name="Kale V."/>
            <person name="Holt S."/>
            <person name="Cochrane G."/>
            <person name="Meng A."/>
            <person name="Brown T."/>
            <person name="Cohen L."/>
        </authorList>
    </citation>
    <scope>NUCLEOTIDE SEQUENCE</scope>
    <source>
        <strain evidence="3">Ras09</strain>
    </source>
</reference>
<feature type="compositionally biased region" description="Polar residues" evidence="2">
    <location>
        <begin position="330"/>
        <end position="340"/>
    </location>
</feature>
<sequence>MLKAQRDQELAKTQEDILAAQQKADELQKAYEEAEKQRQQTLQAKRDLEEGIEDLNLQTELAKKHAAEAEEEKRLAEEAAAFAKKQAEDAKAKAAADKLKAEEEQRAHLEKLRLEREAHEKHHNEVLAAQAASFKKAQEAQQKAHDALEAARKRLEERQIAEHKRQMAERRSAFEKQFRNVWATGDTGISQVQYTMTDHTAADDLIGKLFYNTLIADVEKHASPETQRTYLKDGKMVVDQISSFLRLIMLTSDDRVAELIEEVAASTSNTTYPAFDMVVTPIATGSKSYIEWVQTQTLKKEPETAFFNINADPALKALESKVPDMAMTELDSTMETSQESAQEEEDEEEDEE</sequence>
<evidence type="ECO:0000313" key="3">
    <source>
        <dbReference type="EMBL" id="CAE0233423.1"/>
    </source>
</evidence>
<protein>
    <submittedName>
        <fullName evidence="3">Uncharacterized protein</fullName>
    </submittedName>
</protein>
<keyword evidence="1" id="KW-0175">Coiled coil</keyword>
<dbReference type="Pfam" id="PF03091">
    <property type="entry name" value="CutA1"/>
    <property type="match status" value="1"/>
</dbReference>
<dbReference type="Gene3D" id="3.30.70.120">
    <property type="match status" value="1"/>
</dbReference>
<dbReference type="AlphaFoldDB" id="A0A7S3FY86"/>
<name>A0A7S3FY86_9SPIT</name>